<feature type="region of interest" description="Disordered" evidence="1">
    <location>
        <begin position="39"/>
        <end position="66"/>
    </location>
</feature>
<reference evidence="2" key="2">
    <citation type="journal article" date="2024" name="Environ. Microbiol.">
        <title>Genome analysis and description of Tunturibacter gen. nov. expands the diversity of Terriglobia in tundra soils.</title>
        <authorList>
            <person name="Messyasz A."/>
            <person name="Mannisto M.K."/>
            <person name="Kerkhof L.J."/>
            <person name="Haggblom M.M."/>
        </authorList>
    </citation>
    <scope>NUCLEOTIDE SEQUENCE</scope>
    <source>
        <strain evidence="2">X5P6</strain>
    </source>
</reference>
<dbReference type="EMBL" id="CP132942">
    <property type="protein sequence ID" value="XCB35225.1"/>
    <property type="molecule type" value="Genomic_DNA"/>
</dbReference>
<proteinExistence type="predicted"/>
<accession>A0AAU7ZW28</accession>
<reference evidence="2" key="1">
    <citation type="submission" date="2023-08" db="EMBL/GenBank/DDBJ databases">
        <authorList>
            <person name="Messyasz A."/>
            <person name="Mannisto M.K."/>
            <person name="Kerkhof L.J."/>
            <person name="Haggblom M."/>
        </authorList>
    </citation>
    <scope>NUCLEOTIDE SEQUENCE</scope>
    <source>
        <strain evidence="2">X5P6</strain>
    </source>
</reference>
<feature type="compositionally biased region" description="Polar residues" evidence="1">
    <location>
        <begin position="51"/>
        <end position="61"/>
    </location>
</feature>
<evidence type="ECO:0000313" key="2">
    <source>
        <dbReference type="EMBL" id="XCB35225.1"/>
    </source>
</evidence>
<feature type="region of interest" description="Disordered" evidence="1">
    <location>
        <begin position="91"/>
        <end position="135"/>
    </location>
</feature>
<dbReference type="AlphaFoldDB" id="A0AAU7ZW28"/>
<dbReference type="RefSeq" id="WP_353067070.1">
    <property type="nucleotide sequence ID" value="NZ_CP132942.1"/>
</dbReference>
<protein>
    <submittedName>
        <fullName evidence="2">Uncharacterized protein</fullName>
    </submittedName>
</protein>
<name>A0AAU7ZW28_9BACT</name>
<dbReference type="KEGG" id="tpsc:RBB77_10110"/>
<organism evidence="2">
    <name type="scientific">Tunturiibacter psychrotolerans</name>
    <dbReference type="NCBI Taxonomy" id="3069686"/>
    <lineage>
        <taxon>Bacteria</taxon>
        <taxon>Pseudomonadati</taxon>
        <taxon>Acidobacteriota</taxon>
        <taxon>Terriglobia</taxon>
        <taxon>Terriglobales</taxon>
        <taxon>Acidobacteriaceae</taxon>
        <taxon>Tunturiibacter</taxon>
    </lineage>
</organism>
<feature type="compositionally biased region" description="Basic and acidic residues" evidence="1">
    <location>
        <begin position="123"/>
        <end position="135"/>
    </location>
</feature>
<gene>
    <name evidence="2" type="ORF">RBB77_10110</name>
</gene>
<evidence type="ECO:0000256" key="1">
    <source>
        <dbReference type="SAM" id="MobiDB-lite"/>
    </source>
</evidence>
<sequence>MASLSAVPMIDHVVSDRTTRKLPVPPTNKVPRYFLEEVPTVQERQSAYKDVSQSPQKTKSGGSEKLRRILATKTSIGVDTQVSSASLLPPATIEASSSSTILAEEPAREREPGSSGSNSDSAPMEREQIFHPVNRPEIHTGYYTVFPAPTDAGY</sequence>